<evidence type="ECO:0000256" key="2">
    <source>
        <dbReference type="SAM" id="MobiDB-lite"/>
    </source>
</evidence>
<gene>
    <name evidence="5" type="ORF">BIW11_06304</name>
</gene>
<comment type="caution">
    <text evidence="5">The sequence shown here is derived from an EMBL/GenBank/DDBJ whole genome shotgun (WGS) entry which is preliminary data.</text>
</comment>
<keyword evidence="3" id="KW-0472">Membrane</keyword>
<dbReference type="GO" id="GO:0016020">
    <property type="term" value="C:membrane"/>
    <property type="evidence" value="ECO:0007669"/>
    <property type="project" value="UniProtKB-SubCell"/>
</dbReference>
<evidence type="ECO:0000256" key="3">
    <source>
        <dbReference type="SAM" id="Phobius"/>
    </source>
</evidence>
<feature type="transmembrane region" description="Helical" evidence="3">
    <location>
        <begin position="15"/>
        <end position="34"/>
    </location>
</feature>
<dbReference type="Pfam" id="PF07690">
    <property type="entry name" value="MFS_1"/>
    <property type="match status" value="1"/>
</dbReference>
<feature type="transmembrane region" description="Helical" evidence="3">
    <location>
        <begin position="105"/>
        <end position="126"/>
    </location>
</feature>
<feature type="transmembrane region" description="Helical" evidence="3">
    <location>
        <begin position="231"/>
        <end position="257"/>
    </location>
</feature>
<reference evidence="5 6" key="1">
    <citation type="journal article" date="2017" name="Gigascience">
        <title>Draft genome of the honey bee ectoparasitic mite, Tropilaelaps mercedesae, is shaped by the parasitic life history.</title>
        <authorList>
            <person name="Dong X."/>
            <person name="Armstrong S.D."/>
            <person name="Xia D."/>
            <person name="Makepeace B.L."/>
            <person name="Darby A.C."/>
            <person name="Kadowaki T."/>
        </authorList>
    </citation>
    <scope>NUCLEOTIDE SEQUENCE [LARGE SCALE GENOMIC DNA]</scope>
    <source>
        <strain evidence="5">Wuxi-XJTLU</strain>
    </source>
</reference>
<dbReference type="PANTHER" id="PTHR11360:SF303">
    <property type="entry name" value="MAJOR FACILITATOR SUPERFAMILY (MFS) PROFILE DOMAIN-CONTAINING PROTEIN"/>
    <property type="match status" value="1"/>
</dbReference>
<feature type="domain" description="Major facilitator superfamily (MFS) profile" evidence="4">
    <location>
        <begin position="1"/>
        <end position="380"/>
    </location>
</feature>
<evidence type="ECO:0000256" key="1">
    <source>
        <dbReference type="ARBA" id="ARBA00004141"/>
    </source>
</evidence>
<feature type="transmembrane region" description="Helical" evidence="3">
    <location>
        <begin position="296"/>
        <end position="316"/>
    </location>
</feature>
<dbReference type="InterPro" id="IPR020846">
    <property type="entry name" value="MFS_dom"/>
</dbReference>
<evidence type="ECO:0000259" key="4">
    <source>
        <dbReference type="PROSITE" id="PS50850"/>
    </source>
</evidence>
<comment type="subcellular location">
    <subcellularLocation>
        <location evidence="1">Membrane</location>
        <topology evidence="1">Multi-pass membrane protein</topology>
    </subcellularLocation>
</comment>
<evidence type="ECO:0000313" key="5">
    <source>
        <dbReference type="EMBL" id="OQR78597.1"/>
    </source>
</evidence>
<feature type="transmembrane region" description="Helical" evidence="3">
    <location>
        <begin position="132"/>
        <end position="152"/>
    </location>
</feature>
<dbReference type="PROSITE" id="PS50850">
    <property type="entry name" value="MFS"/>
    <property type="match status" value="1"/>
</dbReference>
<keyword evidence="6" id="KW-1185">Reference proteome</keyword>
<evidence type="ECO:0000313" key="6">
    <source>
        <dbReference type="Proteomes" id="UP000192247"/>
    </source>
</evidence>
<feature type="transmembrane region" description="Helical" evidence="3">
    <location>
        <begin position="358"/>
        <end position="378"/>
    </location>
</feature>
<feature type="region of interest" description="Disordered" evidence="2">
    <location>
        <begin position="162"/>
        <end position="181"/>
    </location>
</feature>
<accession>A0A1V9XYL6</accession>
<feature type="transmembrane region" description="Helical" evidence="3">
    <location>
        <begin position="46"/>
        <end position="65"/>
    </location>
</feature>
<dbReference type="PANTHER" id="PTHR11360">
    <property type="entry name" value="MONOCARBOXYLATE TRANSPORTER"/>
    <property type="match status" value="1"/>
</dbReference>
<keyword evidence="3" id="KW-0812">Transmembrane</keyword>
<dbReference type="GO" id="GO:0008028">
    <property type="term" value="F:monocarboxylic acid transmembrane transporter activity"/>
    <property type="evidence" value="ECO:0007669"/>
    <property type="project" value="TreeGrafter"/>
</dbReference>
<proteinExistence type="predicted"/>
<dbReference type="Gene3D" id="1.20.1250.20">
    <property type="entry name" value="MFS general substrate transporter like domains"/>
    <property type="match status" value="1"/>
</dbReference>
<dbReference type="InterPro" id="IPR050327">
    <property type="entry name" value="Proton-linked_MCT"/>
</dbReference>
<dbReference type="InterPro" id="IPR036259">
    <property type="entry name" value="MFS_trans_sf"/>
</dbReference>
<keyword evidence="3" id="KW-1133">Transmembrane helix</keyword>
<name>A0A1V9XYL6_9ACAR</name>
<dbReference type="InterPro" id="IPR011701">
    <property type="entry name" value="MFS"/>
</dbReference>
<organism evidence="5 6">
    <name type="scientific">Tropilaelaps mercedesae</name>
    <dbReference type="NCBI Taxonomy" id="418985"/>
    <lineage>
        <taxon>Eukaryota</taxon>
        <taxon>Metazoa</taxon>
        <taxon>Ecdysozoa</taxon>
        <taxon>Arthropoda</taxon>
        <taxon>Chelicerata</taxon>
        <taxon>Arachnida</taxon>
        <taxon>Acari</taxon>
        <taxon>Parasitiformes</taxon>
        <taxon>Mesostigmata</taxon>
        <taxon>Gamasina</taxon>
        <taxon>Dermanyssoidea</taxon>
        <taxon>Laelapidae</taxon>
        <taxon>Tropilaelaps</taxon>
    </lineage>
</organism>
<feature type="region of interest" description="Disordered" evidence="2">
    <location>
        <begin position="189"/>
        <end position="212"/>
    </location>
</feature>
<dbReference type="SUPFAM" id="SSF103473">
    <property type="entry name" value="MFS general substrate transporter"/>
    <property type="match status" value="1"/>
</dbReference>
<dbReference type="InParanoid" id="A0A1V9XYL6"/>
<protein>
    <submittedName>
        <fullName evidence="5">Monocarboxylate transporter 9-like</fullName>
    </submittedName>
</protein>
<dbReference type="Proteomes" id="UP000192247">
    <property type="component" value="Unassembled WGS sequence"/>
</dbReference>
<dbReference type="EMBL" id="MNPL01002038">
    <property type="protein sequence ID" value="OQR78597.1"/>
    <property type="molecule type" value="Genomic_DNA"/>
</dbReference>
<feature type="transmembrane region" description="Helical" evidence="3">
    <location>
        <begin position="322"/>
        <end position="346"/>
    </location>
</feature>
<dbReference type="AlphaFoldDB" id="A0A1V9XYL6"/>
<sequence>MYVGIMNQYGVSHKVASWPISVMGAMLSLIGVLAGPLAQTFSPRPVIIGGSLLISIGLIMSYFAPSVTWLTFTYGLIFGSGLGTVYTINVVFLQQYFVKMRGLALGMNYAGSTLAGFIFPLFVTYLMTEYGFRGTLLLLSALLLHICALCLMHHEAPWQKPGHATAGSATKVPAKDNGQRNSDTFTEVALDNSEPCPNATIKDAEKGQAGSGQKGRASLIESLSVFRIREFYVIIFSFTMFLYAYDALTMTLIDYIVDQGIPLLKATTVIPLYSVTDMVSRLTIPQLGDRGYINKMLLVALSYTVQTVSFFLLPIVASSGQFVLIAILTMIHSAGVGSSIVMYGVLMAEHVGPARLPMAYGIVGAIVGSTYFTKPYFIGM</sequence>
<dbReference type="OrthoDB" id="6416467at2759"/>
<feature type="transmembrane region" description="Helical" evidence="3">
    <location>
        <begin position="71"/>
        <end position="93"/>
    </location>
</feature>